<keyword evidence="10" id="KW-0677">Repeat</keyword>
<feature type="binding site" evidence="10">
    <location>
        <position position="667"/>
    </location>
    <ligand>
        <name>Zn(2+)</name>
        <dbReference type="ChEBI" id="CHEBI:29105"/>
        <note>catalytic</note>
    </ligand>
</feature>
<evidence type="ECO:0000256" key="10">
    <source>
        <dbReference type="HAMAP-Rule" id="MF_00172"/>
    </source>
</evidence>
<dbReference type="Pfam" id="PF01717">
    <property type="entry name" value="Meth_synt_2"/>
    <property type="match status" value="1"/>
</dbReference>
<evidence type="ECO:0000259" key="11">
    <source>
        <dbReference type="Pfam" id="PF01717"/>
    </source>
</evidence>
<keyword evidence="9 10" id="KW-0486">Methionine biosynthesis</keyword>
<feature type="binding site" evidence="10">
    <location>
        <begin position="517"/>
        <end position="518"/>
    </location>
    <ligand>
        <name>5-methyltetrahydropteroyltri-L-glutamate</name>
        <dbReference type="ChEBI" id="CHEBI:58207"/>
    </ligand>
</feature>
<comment type="similarity">
    <text evidence="3 10">Belongs to the vitamin-B12 independent methionine synthase family.</text>
</comment>
<feature type="binding site" evidence="10">
    <location>
        <position position="607"/>
    </location>
    <ligand>
        <name>5-methyltetrahydropteroyltri-L-glutamate</name>
        <dbReference type="ChEBI" id="CHEBI:58207"/>
    </ligand>
</feature>
<evidence type="ECO:0000256" key="7">
    <source>
        <dbReference type="ARBA" id="ARBA00022723"/>
    </source>
</evidence>
<keyword evidence="4 10" id="KW-0489">Methyltransferase</keyword>
<feature type="binding site" evidence="10">
    <location>
        <position position="643"/>
    </location>
    <ligand>
        <name>Zn(2+)</name>
        <dbReference type="ChEBI" id="CHEBI:29105"/>
        <note>catalytic</note>
    </ligand>
</feature>
<organism evidence="13 14">
    <name type="scientific">Thalassolituus marinus</name>
    <dbReference type="NCBI Taxonomy" id="671053"/>
    <lineage>
        <taxon>Bacteria</taxon>
        <taxon>Pseudomonadati</taxon>
        <taxon>Pseudomonadota</taxon>
        <taxon>Gammaproteobacteria</taxon>
        <taxon>Oceanospirillales</taxon>
        <taxon>Oceanospirillaceae</taxon>
        <taxon>Thalassolituus</taxon>
    </lineage>
</organism>
<evidence type="ECO:0000259" key="12">
    <source>
        <dbReference type="Pfam" id="PF08267"/>
    </source>
</evidence>
<keyword evidence="7 10" id="KW-0479">Metal-binding</keyword>
<evidence type="ECO:0000256" key="4">
    <source>
        <dbReference type="ARBA" id="ARBA00022603"/>
    </source>
</evidence>
<dbReference type="InterPro" id="IPR002629">
    <property type="entry name" value="Met_Synth_C/arc"/>
</dbReference>
<gene>
    <name evidence="10 13" type="primary">metE</name>
    <name evidence="13" type="ORF">I9W95_17025</name>
</gene>
<feature type="domain" description="Cobalamin-independent methionine synthase MetE N-terminal" evidence="12">
    <location>
        <begin position="5"/>
        <end position="312"/>
    </location>
</feature>
<dbReference type="NCBIfam" id="NF003556">
    <property type="entry name" value="PRK05222.1"/>
    <property type="match status" value="1"/>
</dbReference>
<feature type="binding site" evidence="10">
    <location>
        <position position="645"/>
    </location>
    <ligand>
        <name>Zn(2+)</name>
        <dbReference type="ChEBI" id="CHEBI:29105"/>
        <note>catalytic</note>
    </ligand>
</feature>
<accession>A0ABS7ZUF6</accession>
<evidence type="ECO:0000256" key="1">
    <source>
        <dbReference type="ARBA" id="ARBA00002777"/>
    </source>
</evidence>
<comment type="cofactor">
    <cofactor evidence="10">
        <name>Zn(2+)</name>
        <dbReference type="ChEBI" id="CHEBI:29105"/>
    </cofactor>
    <text evidence="10">Binds 1 zinc ion per subunit.</text>
</comment>
<dbReference type="GO" id="GO:0003871">
    <property type="term" value="F:5-methyltetrahydropteroyltriglutamate-homocysteine S-methyltransferase activity"/>
    <property type="evidence" value="ECO:0007669"/>
    <property type="project" value="UniProtKB-EC"/>
</dbReference>
<dbReference type="Proteomes" id="UP000714380">
    <property type="component" value="Unassembled WGS sequence"/>
</dbReference>
<dbReference type="SUPFAM" id="SSF51726">
    <property type="entry name" value="UROD/MetE-like"/>
    <property type="match status" value="2"/>
</dbReference>
<dbReference type="Gene3D" id="3.20.20.210">
    <property type="match status" value="2"/>
</dbReference>
<dbReference type="PANTHER" id="PTHR30519">
    <property type="entry name" value="5-METHYLTETRAHYDROPTEROYLTRIGLUTAMATE--HOMOCYSTEINE METHYLTRANSFERASE"/>
    <property type="match status" value="1"/>
</dbReference>
<dbReference type="InterPro" id="IPR006276">
    <property type="entry name" value="Cobalamin-indep_Met_synthase"/>
</dbReference>
<feature type="binding site" evidence="10">
    <location>
        <position position="601"/>
    </location>
    <ligand>
        <name>L-methionine</name>
        <dbReference type="ChEBI" id="CHEBI:57844"/>
    </ligand>
</feature>
<dbReference type="EMBL" id="JAEDAH010000104">
    <property type="protein sequence ID" value="MCA6065301.1"/>
    <property type="molecule type" value="Genomic_DNA"/>
</dbReference>
<keyword evidence="6 10" id="KW-0808">Transferase</keyword>
<feature type="binding site" evidence="10">
    <location>
        <begin position="433"/>
        <end position="435"/>
    </location>
    <ligand>
        <name>L-homocysteine</name>
        <dbReference type="ChEBI" id="CHEBI:58199"/>
    </ligand>
</feature>
<dbReference type="EC" id="2.1.1.14" evidence="10"/>
<keyword evidence="14" id="KW-1185">Reference proteome</keyword>
<comment type="caution">
    <text evidence="10">Lacks conserved residue(s) required for the propagation of feature annotation.</text>
</comment>
<evidence type="ECO:0000313" key="13">
    <source>
        <dbReference type="EMBL" id="MCA6065301.1"/>
    </source>
</evidence>
<evidence type="ECO:0000256" key="5">
    <source>
        <dbReference type="ARBA" id="ARBA00022605"/>
    </source>
</evidence>
<dbReference type="RefSeq" id="WP_225677107.1">
    <property type="nucleotide sequence ID" value="NZ_JAEDAH010000104.1"/>
</dbReference>
<feature type="active site" description="Proton donor" evidence="10">
    <location>
        <position position="696"/>
    </location>
</feature>
<feature type="binding site" evidence="10">
    <location>
        <position position="486"/>
    </location>
    <ligand>
        <name>L-methionine</name>
        <dbReference type="ChEBI" id="CHEBI:57844"/>
    </ligand>
</feature>
<feature type="binding site" evidence="10">
    <location>
        <position position="563"/>
    </location>
    <ligand>
        <name>5-methyltetrahydropteroyltri-L-glutamate</name>
        <dbReference type="ChEBI" id="CHEBI:58207"/>
    </ligand>
</feature>
<feature type="binding site" evidence="10">
    <location>
        <position position="601"/>
    </location>
    <ligand>
        <name>L-homocysteine</name>
        <dbReference type="ChEBI" id="CHEBI:58199"/>
    </ligand>
</feature>
<feature type="binding site" evidence="10">
    <location>
        <position position="114"/>
    </location>
    <ligand>
        <name>5-methyltetrahydropteroyltri-L-glutamate</name>
        <dbReference type="ChEBI" id="CHEBI:58207"/>
    </ligand>
</feature>
<dbReference type="PIRSF" id="PIRSF000382">
    <property type="entry name" value="MeTrfase_B12_ind"/>
    <property type="match status" value="1"/>
</dbReference>
<dbReference type="HAMAP" id="MF_00172">
    <property type="entry name" value="Meth_synth"/>
    <property type="match status" value="1"/>
</dbReference>
<dbReference type="InterPro" id="IPR013215">
    <property type="entry name" value="Cbl-indep_Met_Synth_N"/>
</dbReference>
<feature type="binding site" evidence="10">
    <location>
        <begin position="433"/>
        <end position="435"/>
    </location>
    <ligand>
        <name>L-methionine</name>
        <dbReference type="ChEBI" id="CHEBI:57844"/>
    </ligand>
</feature>
<feature type="binding site" evidence="10">
    <location>
        <position position="728"/>
    </location>
    <ligand>
        <name>Zn(2+)</name>
        <dbReference type="ChEBI" id="CHEBI:29105"/>
        <note>catalytic</note>
    </ligand>
</feature>
<evidence type="ECO:0000256" key="3">
    <source>
        <dbReference type="ARBA" id="ARBA00009553"/>
    </source>
</evidence>
<dbReference type="GO" id="GO:0032259">
    <property type="term" value="P:methylation"/>
    <property type="evidence" value="ECO:0007669"/>
    <property type="project" value="UniProtKB-KW"/>
</dbReference>
<dbReference type="CDD" id="cd03312">
    <property type="entry name" value="CIMS_N_terminal_like"/>
    <property type="match status" value="1"/>
</dbReference>
<feature type="domain" description="Cobalamin-independent methionine synthase MetE C-terminal/archaeal" evidence="11">
    <location>
        <begin position="428"/>
        <end position="750"/>
    </location>
</feature>
<comment type="catalytic activity">
    <reaction evidence="10">
        <text>5-methyltetrahydropteroyltri-L-glutamate + L-homocysteine = tetrahydropteroyltri-L-glutamate + L-methionine</text>
        <dbReference type="Rhea" id="RHEA:21196"/>
        <dbReference type="ChEBI" id="CHEBI:57844"/>
        <dbReference type="ChEBI" id="CHEBI:58140"/>
        <dbReference type="ChEBI" id="CHEBI:58199"/>
        <dbReference type="ChEBI" id="CHEBI:58207"/>
        <dbReference type="EC" id="2.1.1.14"/>
    </reaction>
</comment>
<comment type="function">
    <text evidence="1 10">Catalyzes the transfer of a methyl group from 5-methyltetrahydrofolate to homocysteine resulting in methionine formation.</text>
</comment>
<dbReference type="Pfam" id="PF08267">
    <property type="entry name" value="Meth_synt_1"/>
    <property type="match status" value="1"/>
</dbReference>
<evidence type="ECO:0000256" key="2">
    <source>
        <dbReference type="ARBA" id="ARBA00004681"/>
    </source>
</evidence>
<evidence type="ECO:0000256" key="9">
    <source>
        <dbReference type="ARBA" id="ARBA00023167"/>
    </source>
</evidence>
<feature type="binding site" evidence="10">
    <location>
        <position position="486"/>
    </location>
    <ligand>
        <name>L-homocysteine</name>
        <dbReference type="ChEBI" id="CHEBI:58199"/>
    </ligand>
</feature>
<protein>
    <recommendedName>
        <fullName evidence="10">5-methyltetrahydropteroyltriglutamate--homocysteine methyltransferase</fullName>
        <ecNumber evidence="10">2.1.1.14</ecNumber>
    </recommendedName>
    <alternativeName>
        <fullName evidence="10">Cobalamin-independent methionine synthase</fullName>
    </alternativeName>
    <alternativeName>
        <fullName evidence="10">Methionine synthase, vitamin-B12 independent isozyme</fullName>
    </alternativeName>
</protein>
<evidence type="ECO:0000256" key="8">
    <source>
        <dbReference type="ARBA" id="ARBA00022833"/>
    </source>
</evidence>
<comment type="caution">
    <text evidence="13">The sequence shown here is derived from an EMBL/GenBank/DDBJ whole genome shotgun (WGS) entry which is preliminary data.</text>
</comment>
<comment type="pathway">
    <text evidence="2 10">Amino-acid biosynthesis; L-methionine biosynthesis via de novo pathway; L-methionine from L-homocysteine (MetE route): step 1/1.</text>
</comment>
<proteinExistence type="inferred from homology"/>
<dbReference type="CDD" id="cd03311">
    <property type="entry name" value="CIMS_C_terminal_like"/>
    <property type="match status" value="1"/>
</dbReference>
<evidence type="ECO:0000313" key="14">
    <source>
        <dbReference type="Proteomes" id="UP000714380"/>
    </source>
</evidence>
<dbReference type="InterPro" id="IPR038071">
    <property type="entry name" value="UROD/MetE-like_sf"/>
</dbReference>
<reference evidence="13 14" key="1">
    <citation type="submission" date="2020-12" db="EMBL/GenBank/DDBJ databases">
        <title>Novel Thalassolituus-related marine hydrocarbonoclastic bacteria mediated algae-derived hydrocarbons mineralization in twilight zone of the northern South China Sea.</title>
        <authorList>
            <person name="Dong C."/>
        </authorList>
    </citation>
    <scope>NUCLEOTIDE SEQUENCE [LARGE SCALE GENOMIC DNA]</scope>
    <source>
        <strain evidence="13 14">IMCC1826</strain>
    </source>
</reference>
<keyword evidence="8 10" id="KW-0862">Zinc</keyword>
<name>A0ABS7ZUF6_9GAMM</name>
<evidence type="ECO:0000256" key="6">
    <source>
        <dbReference type="ARBA" id="ARBA00022679"/>
    </source>
</evidence>
<dbReference type="NCBIfam" id="TIGR01371">
    <property type="entry name" value="met_syn_B12ind"/>
    <property type="match status" value="1"/>
</dbReference>
<sequence>MSYFHILGFPRIGAQRQLKWALESYWRGDSSLDELLDTAAQVRVDNWQQQIDHGADLLTVGDFALYDHMLNASYLFGHLPQRVDSSLPVYDQLFLAGRGRSQCGCGVAAGEMTKWFDTNYHYLVPECSAADEFHLQPELLLEEVRAARKTGKRLKVVLPGPLTYLYLGRSVDGSDRLDLLPRLLPLYSELFEQLSQEGVDWVQLDEPVLALDLPEAWRFAFEPAYFALRKSGLSVLLATYFGDLNENLSLAFSLPVDGVHLDLVSGAGQLSRALDLLGPYKVLSLGVVDGRNIWRSDLDACLAVLKPLAQQLDQRLWLAPSCSLLHVPVDASTEPVLTDGVQQWLAFAIQKLDECALLRNALADGEVVASARWREQAALIQHRRQSTAVNRQQAKQRATEAAAVTWGRNTPYRERLKLQQEVLRLPLLPTTTIGSFPQTQEIRTLRRDYRNGRVTPEEYGAGLASEIARCIRVQEQIGLDVLVHGEAERNDMVEYFGEQLQGIASTANGWVQSYGSRCVKPPVIYGDIERPNSMTVAWSRYAQSLTERPVKGMLTGPVTILKWSFVRDDQPWSATAYQLAAVLRDEVSELEASGISVIQVDEPALREALPLRRAEHQAYLNWAVNSFRYCVSGVADSTQIHTHMCYADFDDILPAIEAMDADVITLETARSASGLLKTLAQTPYANGIGPGVYDIHSPNVPSAEAMEDILLRSLALVRAEDLWVNPDCGLKTRRWEEVVPALEAMVAVAARCREVVLEKAS</sequence>
<keyword evidence="5 10" id="KW-0028">Amino-acid biosynthesis</keyword>